<reference evidence="1" key="1">
    <citation type="submission" date="2019-10" db="EMBL/GenBank/DDBJ databases">
        <authorList>
            <consortium name="DOE Joint Genome Institute"/>
            <person name="Kuo A."/>
            <person name="Miyauchi S."/>
            <person name="Kiss E."/>
            <person name="Drula E."/>
            <person name="Kohler A."/>
            <person name="Sanchez-Garcia M."/>
            <person name="Andreopoulos B."/>
            <person name="Barry K.W."/>
            <person name="Bonito G."/>
            <person name="Buee M."/>
            <person name="Carver A."/>
            <person name="Chen C."/>
            <person name="Cichocki N."/>
            <person name="Clum A."/>
            <person name="Culley D."/>
            <person name="Crous P.W."/>
            <person name="Fauchery L."/>
            <person name="Girlanda M."/>
            <person name="Hayes R."/>
            <person name="Keri Z."/>
            <person name="LaButti K."/>
            <person name="Lipzen A."/>
            <person name="Lombard V."/>
            <person name="Magnuson J."/>
            <person name="Maillard F."/>
            <person name="Morin E."/>
            <person name="Murat C."/>
            <person name="Nolan M."/>
            <person name="Ohm R."/>
            <person name="Pangilinan J."/>
            <person name="Pereira M."/>
            <person name="Perotto S."/>
            <person name="Peter M."/>
            <person name="Riley R."/>
            <person name="Sitrit Y."/>
            <person name="Stielow B."/>
            <person name="Szollosi G."/>
            <person name="Zifcakova L."/>
            <person name="Stursova M."/>
            <person name="Spatafora J.W."/>
            <person name="Tedersoo L."/>
            <person name="Vaario L.-M."/>
            <person name="Yamada A."/>
            <person name="Yan M."/>
            <person name="Wang P."/>
            <person name="Xu J."/>
            <person name="Bruns T."/>
            <person name="Baldrian P."/>
            <person name="Vilgalys R."/>
            <person name="Henrissat B."/>
            <person name="Grigoriev I.V."/>
            <person name="Hibbett D."/>
            <person name="Nagy L.G."/>
            <person name="Martin F.M."/>
        </authorList>
    </citation>
    <scope>NUCLEOTIDE SEQUENCE</scope>
    <source>
        <strain evidence="1">Prilba</strain>
    </source>
</reference>
<dbReference type="AlphaFoldDB" id="A0A9P5JWC5"/>
<proteinExistence type="predicted"/>
<dbReference type="OrthoDB" id="21449at2759"/>
<protein>
    <submittedName>
        <fullName evidence="1">Uncharacterized protein</fullName>
    </submittedName>
</protein>
<evidence type="ECO:0000313" key="2">
    <source>
        <dbReference type="Proteomes" id="UP000759537"/>
    </source>
</evidence>
<accession>A0A9P5JWC5</accession>
<dbReference type="Proteomes" id="UP000759537">
    <property type="component" value="Unassembled WGS sequence"/>
</dbReference>
<name>A0A9P5JWC5_9AGAM</name>
<reference evidence="1" key="2">
    <citation type="journal article" date="2020" name="Nat. Commun.">
        <title>Large-scale genome sequencing of mycorrhizal fungi provides insights into the early evolution of symbiotic traits.</title>
        <authorList>
            <person name="Miyauchi S."/>
            <person name="Kiss E."/>
            <person name="Kuo A."/>
            <person name="Drula E."/>
            <person name="Kohler A."/>
            <person name="Sanchez-Garcia M."/>
            <person name="Morin E."/>
            <person name="Andreopoulos B."/>
            <person name="Barry K.W."/>
            <person name="Bonito G."/>
            <person name="Buee M."/>
            <person name="Carver A."/>
            <person name="Chen C."/>
            <person name="Cichocki N."/>
            <person name="Clum A."/>
            <person name="Culley D."/>
            <person name="Crous P.W."/>
            <person name="Fauchery L."/>
            <person name="Girlanda M."/>
            <person name="Hayes R.D."/>
            <person name="Keri Z."/>
            <person name="LaButti K."/>
            <person name="Lipzen A."/>
            <person name="Lombard V."/>
            <person name="Magnuson J."/>
            <person name="Maillard F."/>
            <person name="Murat C."/>
            <person name="Nolan M."/>
            <person name="Ohm R.A."/>
            <person name="Pangilinan J."/>
            <person name="Pereira M.F."/>
            <person name="Perotto S."/>
            <person name="Peter M."/>
            <person name="Pfister S."/>
            <person name="Riley R."/>
            <person name="Sitrit Y."/>
            <person name="Stielow J.B."/>
            <person name="Szollosi G."/>
            <person name="Zifcakova L."/>
            <person name="Stursova M."/>
            <person name="Spatafora J.W."/>
            <person name="Tedersoo L."/>
            <person name="Vaario L.M."/>
            <person name="Yamada A."/>
            <person name="Yan M."/>
            <person name="Wang P."/>
            <person name="Xu J."/>
            <person name="Bruns T."/>
            <person name="Baldrian P."/>
            <person name="Vilgalys R."/>
            <person name="Dunand C."/>
            <person name="Henrissat B."/>
            <person name="Grigoriev I.V."/>
            <person name="Hibbett D."/>
            <person name="Nagy L.G."/>
            <person name="Martin F.M."/>
        </authorList>
    </citation>
    <scope>NUCLEOTIDE SEQUENCE</scope>
    <source>
        <strain evidence="1">Prilba</strain>
    </source>
</reference>
<organism evidence="1 2">
    <name type="scientific">Russula ochroleuca</name>
    <dbReference type="NCBI Taxonomy" id="152965"/>
    <lineage>
        <taxon>Eukaryota</taxon>
        <taxon>Fungi</taxon>
        <taxon>Dikarya</taxon>
        <taxon>Basidiomycota</taxon>
        <taxon>Agaricomycotina</taxon>
        <taxon>Agaricomycetes</taxon>
        <taxon>Russulales</taxon>
        <taxon>Russulaceae</taxon>
        <taxon>Russula</taxon>
    </lineage>
</organism>
<evidence type="ECO:0000313" key="1">
    <source>
        <dbReference type="EMBL" id="KAF8467082.1"/>
    </source>
</evidence>
<keyword evidence="2" id="KW-1185">Reference proteome</keyword>
<sequence>MPSPVPLAISLTVPLTDLQHLFQVVKDSRKQPHDSKLADPFYDALEDLLHDLHTVTMQNICFGCFMRAPLPSPCLHPRFLTSTSPLWPMHMSSPLLSTPMHGL</sequence>
<dbReference type="EMBL" id="WHVB01000037">
    <property type="protein sequence ID" value="KAF8467082.1"/>
    <property type="molecule type" value="Genomic_DNA"/>
</dbReference>
<gene>
    <name evidence="1" type="ORF">DFH94DRAFT_779244</name>
</gene>
<comment type="caution">
    <text evidence="1">The sequence shown here is derived from an EMBL/GenBank/DDBJ whole genome shotgun (WGS) entry which is preliminary data.</text>
</comment>